<organism evidence="1">
    <name type="scientific">Leptotrichia rugosa</name>
    <dbReference type="NCBI Taxonomy" id="3239302"/>
    <lineage>
        <taxon>Bacteria</taxon>
        <taxon>Fusobacteriati</taxon>
        <taxon>Fusobacteriota</taxon>
        <taxon>Fusobacteriia</taxon>
        <taxon>Fusobacteriales</taxon>
        <taxon>Leptotrichiaceae</taxon>
        <taxon>Leptotrichia</taxon>
    </lineage>
</organism>
<reference evidence="1" key="1">
    <citation type="submission" date="2024-07" db="EMBL/GenBank/DDBJ databases">
        <authorList>
            <person name="Li X.-J."/>
            <person name="Wang X."/>
        </authorList>
    </citation>
    <scope>NUCLEOTIDE SEQUENCE</scope>
    <source>
        <strain evidence="1">HSP-334</strain>
    </source>
</reference>
<dbReference type="Pfam" id="PF12710">
    <property type="entry name" value="HAD"/>
    <property type="match status" value="1"/>
</dbReference>
<protein>
    <submittedName>
        <fullName evidence="1">Haloacid dehalogenase-like hydrolase</fullName>
    </submittedName>
</protein>
<dbReference type="EMBL" id="CP165644">
    <property type="protein sequence ID" value="XDU66258.1"/>
    <property type="molecule type" value="Genomic_DNA"/>
</dbReference>
<dbReference type="GO" id="GO:0016787">
    <property type="term" value="F:hydrolase activity"/>
    <property type="evidence" value="ECO:0007669"/>
    <property type="project" value="UniProtKB-KW"/>
</dbReference>
<dbReference type="AlphaFoldDB" id="A0AB39VG62"/>
<dbReference type="RefSeq" id="WP_369710642.1">
    <property type="nucleotide sequence ID" value="NZ_CP165644.1"/>
</dbReference>
<name>A0AB39VG62_9FUSO</name>
<sequence length="143" mass="16916">MIDEFWETKKSKIYPWVKEELKKNKKEADFVIVSSASPLFLIENFLLSQGFDVIFGTKFVGDNQKKFVAQINGKNNKGDEKVKKLNRWAKQNNYEIEIVKFYSDSLADKPLYDIAKQKFWIKRGKILEGMPKRKTLIDKLFWN</sequence>
<gene>
    <name evidence="1" type="ORF">AB8B22_07480</name>
</gene>
<accession>A0AB39VG62</accession>
<evidence type="ECO:0000313" key="1">
    <source>
        <dbReference type="EMBL" id="XDU66258.1"/>
    </source>
</evidence>
<dbReference type="InterPro" id="IPR036412">
    <property type="entry name" value="HAD-like_sf"/>
</dbReference>
<dbReference type="SUPFAM" id="SSF56784">
    <property type="entry name" value="HAD-like"/>
    <property type="match status" value="1"/>
</dbReference>
<keyword evidence="1" id="KW-0378">Hydrolase</keyword>
<proteinExistence type="predicted"/>
<dbReference type="KEGG" id="lrug:AB8B22_07480"/>
<dbReference type="Gene3D" id="3.40.50.1000">
    <property type="entry name" value="HAD superfamily/HAD-like"/>
    <property type="match status" value="1"/>
</dbReference>
<dbReference type="InterPro" id="IPR023214">
    <property type="entry name" value="HAD_sf"/>
</dbReference>